<feature type="compositionally biased region" description="Polar residues" evidence="2">
    <location>
        <begin position="174"/>
        <end position="195"/>
    </location>
</feature>
<evidence type="ECO:0000313" key="5">
    <source>
        <dbReference type="Proteomes" id="UP000242525"/>
    </source>
</evidence>
<evidence type="ECO:0000313" key="4">
    <source>
        <dbReference type="EMBL" id="CDO54737.1"/>
    </source>
</evidence>
<comment type="caution">
    <text evidence="4">The sequence shown here is derived from an EMBL/GenBank/DDBJ whole genome shotgun (WGS) entry which is preliminary data.</text>
</comment>
<evidence type="ECO:0000259" key="3">
    <source>
        <dbReference type="Pfam" id="PF07985"/>
    </source>
</evidence>
<organism evidence="4 5">
    <name type="scientific">Geotrichum candidum</name>
    <name type="common">Oospora lactis</name>
    <name type="synonym">Dipodascus geotrichum</name>
    <dbReference type="NCBI Taxonomy" id="1173061"/>
    <lineage>
        <taxon>Eukaryota</taxon>
        <taxon>Fungi</taxon>
        <taxon>Dikarya</taxon>
        <taxon>Ascomycota</taxon>
        <taxon>Saccharomycotina</taxon>
        <taxon>Dipodascomycetes</taxon>
        <taxon>Dipodascales</taxon>
        <taxon>Dipodascaceae</taxon>
        <taxon>Geotrichum</taxon>
    </lineage>
</organism>
<proteinExistence type="inferred from homology"/>
<name>A0A0J9XD37_GEOCN</name>
<protein>
    <recommendedName>
        <fullName evidence="3">SRR1-like domain-containing protein</fullName>
    </recommendedName>
</protein>
<feature type="domain" description="SRR1-like" evidence="3">
    <location>
        <begin position="263"/>
        <end position="416"/>
    </location>
</feature>
<comment type="similarity">
    <text evidence="1">Belongs to the SRR1 family.</text>
</comment>
<feature type="region of interest" description="Disordered" evidence="2">
    <location>
        <begin position="137"/>
        <end position="253"/>
    </location>
</feature>
<dbReference type="PANTHER" id="PTHR28626:SF3">
    <property type="entry name" value="SRR1-LIKE PROTEIN"/>
    <property type="match status" value="1"/>
</dbReference>
<reference evidence="4" key="1">
    <citation type="submission" date="2014-03" db="EMBL/GenBank/DDBJ databases">
        <authorList>
            <person name="Casaregola S."/>
        </authorList>
    </citation>
    <scope>NUCLEOTIDE SEQUENCE [LARGE SCALE GENOMIC DNA]</scope>
    <source>
        <strain evidence="4">CLIB 918</strain>
    </source>
</reference>
<feature type="compositionally biased region" description="Basic and acidic residues" evidence="2">
    <location>
        <begin position="138"/>
        <end position="172"/>
    </location>
</feature>
<feature type="compositionally biased region" description="Low complexity" evidence="2">
    <location>
        <begin position="229"/>
        <end position="253"/>
    </location>
</feature>
<evidence type="ECO:0000256" key="2">
    <source>
        <dbReference type="SAM" id="MobiDB-lite"/>
    </source>
</evidence>
<dbReference type="EMBL" id="CCBN010000008">
    <property type="protein sequence ID" value="CDO54737.1"/>
    <property type="molecule type" value="Genomic_DNA"/>
</dbReference>
<dbReference type="GO" id="GO:0005737">
    <property type="term" value="C:cytoplasm"/>
    <property type="evidence" value="ECO:0007669"/>
    <property type="project" value="TreeGrafter"/>
</dbReference>
<dbReference type="PANTHER" id="PTHR28626">
    <property type="entry name" value="SRR1-LIKE PROTEIN"/>
    <property type="match status" value="1"/>
</dbReference>
<feature type="domain" description="SRR1-like" evidence="3">
    <location>
        <begin position="96"/>
        <end position="134"/>
    </location>
</feature>
<dbReference type="OrthoDB" id="551431at2759"/>
<gene>
    <name evidence="4" type="ORF">BN980_GECA08s03904g</name>
</gene>
<dbReference type="Proteomes" id="UP000242525">
    <property type="component" value="Unassembled WGS sequence"/>
</dbReference>
<keyword evidence="5" id="KW-1185">Reference proteome</keyword>
<evidence type="ECO:0000256" key="1">
    <source>
        <dbReference type="ARBA" id="ARBA00009856"/>
    </source>
</evidence>
<sequence>MSESKDHSVPALSKRQQRRQAARKYVYRAPTLADRLATLSQHAAALKHSAVAAQIRAGLDAYFEAVKLDSAEKSESLPETKNTNGSGAEPALQKPAPSLRIRCLALGSPTESGIAMYQLALLMLIAEWFSPSRCAARQQEKEQNQQQQQKEEQETKATVENLAKSDEDKPQGIEKTSGSGSADPDTSASITSSTPGESNSSGNSKKKKKKSKEIKLTQLTPTSGPGAPAPSYTSLSSYTPAAAPSSLSSDPNNASAWKLPLDVAVTTYDPVFSPDDHELFEALGIKVSEDHGFVDAEATATTIVYSIHAPPFLTESVLAATTPSDPARYVYIGNVLENYGTHLSTAELQTRYPLINAAVVSSPFPSTRPEARKKQQSTPEPETDTALVPWTWFPVPDSLSANEPWMTAVNDLCVYWRNPHAQHKSPVSLD</sequence>
<feature type="region of interest" description="Disordered" evidence="2">
    <location>
        <begin position="363"/>
        <end position="386"/>
    </location>
</feature>
<dbReference type="GO" id="GO:0005634">
    <property type="term" value="C:nucleus"/>
    <property type="evidence" value="ECO:0007669"/>
    <property type="project" value="TreeGrafter"/>
</dbReference>
<feature type="region of interest" description="Disordered" evidence="2">
    <location>
        <begin position="71"/>
        <end position="94"/>
    </location>
</feature>
<dbReference type="AlphaFoldDB" id="A0A0J9XD37"/>
<accession>A0A0J9XD37</accession>
<dbReference type="InterPro" id="IPR040044">
    <property type="entry name" value="SRR1L"/>
</dbReference>
<dbReference type="Pfam" id="PF07985">
    <property type="entry name" value="SRR1"/>
    <property type="match status" value="2"/>
</dbReference>
<feature type="region of interest" description="Disordered" evidence="2">
    <location>
        <begin position="1"/>
        <end position="23"/>
    </location>
</feature>
<dbReference type="InterPro" id="IPR012942">
    <property type="entry name" value="SRR1-like"/>
</dbReference>